<feature type="signal peptide" evidence="1">
    <location>
        <begin position="1"/>
        <end position="23"/>
    </location>
</feature>
<evidence type="ECO:0000256" key="1">
    <source>
        <dbReference type="SAM" id="SignalP"/>
    </source>
</evidence>
<comment type="caution">
    <text evidence="2">The sequence shown here is derived from an EMBL/GenBank/DDBJ whole genome shotgun (WGS) entry which is preliminary data.</text>
</comment>
<organism evidence="2 3">
    <name type="scientific">Extibacter muris</name>
    <dbReference type="NCBI Taxonomy" id="1796622"/>
    <lineage>
        <taxon>Bacteria</taxon>
        <taxon>Bacillati</taxon>
        <taxon>Bacillota</taxon>
        <taxon>Clostridia</taxon>
        <taxon>Lachnospirales</taxon>
        <taxon>Lachnospiraceae</taxon>
        <taxon>Extibacter</taxon>
    </lineage>
</organism>
<sequence>MKNKIISVGFTLILFLSLLVANATDTKASSFIPIVEGSYLTYDDESIGYATKMTRGIDLLNGYSKVVRLGPGNIYAGGTTVAAHTVEKVKIAVLVERIKGEGYSWEYYANWAKENEDSNRVSANRELKVEGGYYYRVRCTHSANDDVSSSFTNGIFIEEP</sequence>
<evidence type="ECO:0000313" key="2">
    <source>
        <dbReference type="EMBL" id="TDA20726.1"/>
    </source>
</evidence>
<accession>A0A4R4FDK1</accession>
<dbReference type="AlphaFoldDB" id="A0A4R4FDK1"/>
<gene>
    <name evidence="2" type="ORF">E1963_15555</name>
</gene>
<keyword evidence="3" id="KW-1185">Reference proteome</keyword>
<protein>
    <submittedName>
        <fullName evidence="2">Uncharacterized protein</fullName>
    </submittedName>
</protein>
<reference evidence="2 3" key="1">
    <citation type="journal article" date="2016" name="Nat. Microbiol.">
        <title>The Mouse Intestinal Bacterial Collection (miBC) provides host-specific insight into cultured diversity and functional potential of the gut microbiota.</title>
        <authorList>
            <person name="Lagkouvardos I."/>
            <person name="Pukall R."/>
            <person name="Abt B."/>
            <person name="Foesel B.U."/>
            <person name="Meier-Kolthoff J.P."/>
            <person name="Kumar N."/>
            <person name="Bresciani A."/>
            <person name="Martinez I."/>
            <person name="Just S."/>
            <person name="Ziegler C."/>
            <person name="Brugiroux S."/>
            <person name="Garzetti D."/>
            <person name="Wenning M."/>
            <person name="Bui T.P."/>
            <person name="Wang J."/>
            <person name="Hugenholtz F."/>
            <person name="Plugge C.M."/>
            <person name="Peterson D.A."/>
            <person name="Hornef M.W."/>
            <person name="Baines J.F."/>
            <person name="Smidt H."/>
            <person name="Walter J."/>
            <person name="Kristiansen K."/>
            <person name="Nielsen H.B."/>
            <person name="Haller D."/>
            <person name="Overmann J."/>
            <person name="Stecher B."/>
            <person name="Clavel T."/>
        </authorList>
    </citation>
    <scope>NUCLEOTIDE SEQUENCE [LARGE SCALE GENOMIC DNA]</scope>
    <source>
        <strain evidence="2 3">DSM 28560</strain>
    </source>
</reference>
<dbReference type="Proteomes" id="UP000295710">
    <property type="component" value="Unassembled WGS sequence"/>
</dbReference>
<name>A0A4R4FDK1_9FIRM</name>
<dbReference type="RefSeq" id="WP_132279909.1">
    <property type="nucleotide sequence ID" value="NZ_JAOBST010000025.1"/>
</dbReference>
<feature type="chain" id="PRO_5021009609" evidence="1">
    <location>
        <begin position="24"/>
        <end position="160"/>
    </location>
</feature>
<keyword evidence="1" id="KW-0732">Signal</keyword>
<proteinExistence type="predicted"/>
<dbReference type="EMBL" id="SMMX01000016">
    <property type="protein sequence ID" value="TDA20726.1"/>
    <property type="molecule type" value="Genomic_DNA"/>
</dbReference>
<evidence type="ECO:0000313" key="3">
    <source>
        <dbReference type="Proteomes" id="UP000295710"/>
    </source>
</evidence>